<gene>
    <name evidence="2" type="ORF">PVAP13_9NG592692</name>
</gene>
<protein>
    <submittedName>
        <fullName evidence="2">Uncharacterized protein</fullName>
    </submittedName>
</protein>
<sequence>MGALPTPAPAPVSDLREDGRGIEDRDGVGTTPQAPNGLAGRLLNIPLSNVERLRSTLSVVSLTELIELVPQLVGRSSAPADAHPDKKKLFSVHDFFRYAKLEARSIVVIDPSLPENHPYRKLTTAWRRSLPPGTLDPWIAVPDVQILKLQENPEVSIIHPCCNEVESKQKLSSHLRHCICLTKIFFCQDVLTGELPRNMLFSVDRPLVQAIVQRTRLTVVGIYNV</sequence>
<keyword evidence="3" id="KW-1185">Reference proteome</keyword>
<name>A0A8T0MU65_PANVG</name>
<accession>A0A8T0MU65</accession>
<dbReference type="AlphaFoldDB" id="A0A8T0MU65"/>
<evidence type="ECO:0000313" key="3">
    <source>
        <dbReference type="Proteomes" id="UP000823388"/>
    </source>
</evidence>
<organism evidence="2 3">
    <name type="scientific">Panicum virgatum</name>
    <name type="common">Blackwell switchgrass</name>
    <dbReference type="NCBI Taxonomy" id="38727"/>
    <lineage>
        <taxon>Eukaryota</taxon>
        <taxon>Viridiplantae</taxon>
        <taxon>Streptophyta</taxon>
        <taxon>Embryophyta</taxon>
        <taxon>Tracheophyta</taxon>
        <taxon>Spermatophyta</taxon>
        <taxon>Magnoliopsida</taxon>
        <taxon>Liliopsida</taxon>
        <taxon>Poales</taxon>
        <taxon>Poaceae</taxon>
        <taxon>PACMAD clade</taxon>
        <taxon>Panicoideae</taxon>
        <taxon>Panicodae</taxon>
        <taxon>Paniceae</taxon>
        <taxon>Panicinae</taxon>
        <taxon>Panicum</taxon>
        <taxon>Panicum sect. Hiantes</taxon>
    </lineage>
</organism>
<dbReference type="EMBL" id="CM029054">
    <property type="protein sequence ID" value="KAG2541011.1"/>
    <property type="molecule type" value="Genomic_DNA"/>
</dbReference>
<feature type="region of interest" description="Disordered" evidence="1">
    <location>
        <begin position="1"/>
        <end position="36"/>
    </location>
</feature>
<feature type="compositionally biased region" description="Pro residues" evidence="1">
    <location>
        <begin position="1"/>
        <end position="10"/>
    </location>
</feature>
<feature type="compositionally biased region" description="Basic and acidic residues" evidence="1">
    <location>
        <begin position="14"/>
        <end position="27"/>
    </location>
</feature>
<reference evidence="2 3" key="1">
    <citation type="submission" date="2020-05" db="EMBL/GenBank/DDBJ databases">
        <title>WGS assembly of Panicum virgatum.</title>
        <authorList>
            <person name="Lovell J.T."/>
            <person name="Jenkins J."/>
            <person name="Shu S."/>
            <person name="Juenger T.E."/>
            <person name="Schmutz J."/>
        </authorList>
    </citation>
    <scope>NUCLEOTIDE SEQUENCE [LARGE SCALE GENOMIC DNA]</scope>
    <source>
        <strain evidence="3">cv. AP13</strain>
    </source>
</reference>
<dbReference type="Proteomes" id="UP000823388">
    <property type="component" value="Chromosome 9N"/>
</dbReference>
<proteinExistence type="predicted"/>
<comment type="caution">
    <text evidence="2">The sequence shown here is derived from an EMBL/GenBank/DDBJ whole genome shotgun (WGS) entry which is preliminary data.</text>
</comment>
<evidence type="ECO:0000313" key="2">
    <source>
        <dbReference type="EMBL" id="KAG2541011.1"/>
    </source>
</evidence>
<evidence type="ECO:0000256" key="1">
    <source>
        <dbReference type="SAM" id="MobiDB-lite"/>
    </source>
</evidence>